<dbReference type="PANTHER" id="PTHR43401:SF3">
    <property type="entry name" value="L-GALACTONATE-5-DEHYDROGENASE"/>
    <property type="match status" value="1"/>
</dbReference>
<dbReference type="InterPro" id="IPR050129">
    <property type="entry name" value="Zn_alcohol_dh"/>
</dbReference>
<dbReference type="PANTHER" id="PTHR43401">
    <property type="entry name" value="L-THREONINE 3-DEHYDROGENASE"/>
    <property type="match status" value="1"/>
</dbReference>
<dbReference type="Gene3D" id="3.90.180.10">
    <property type="entry name" value="Medium-chain alcohol dehydrogenases, catalytic domain"/>
    <property type="match status" value="1"/>
</dbReference>
<dbReference type="HOGENOM" id="CLU_026673_11_0_4"/>
<feature type="domain" description="Enoyl reductase (ER)" evidence="2">
    <location>
        <begin position="19"/>
        <end position="343"/>
    </location>
</feature>
<dbReference type="InterPro" id="IPR036291">
    <property type="entry name" value="NAD(P)-bd_dom_sf"/>
</dbReference>
<dbReference type="KEGG" id="bcm:Bcenmc03_6310"/>
<dbReference type="InterPro" id="IPR020843">
    <property type="entry name" value="ER"/>
</dbReference>
<dbReference type="AlphaFoldDB" id="B1KB29"/>
<dbReference type="CDD" id="cd08261">
    <property type="entry name" value="Zn_ADH7"/>
    <property type="match status" value="1"/>
</dbReference>
<accession>B1KB29</accession>
<evidence type="ECO:0000256" key="1">
    <source>
        <dbReference type="ARBA" id="ARBA00023002"/>
    </source>
</evidence>
<keyword evidence="1" id="KW-0560">Oxidoreductase</keyword>
<dbReference type="EMBL" id="CP000960">
    <property type="protein sequence ID" value="ACA95426.1"/>
    <property type="molecule type" value="Genomic_DNA"/>
</dbReference>
<gene>
    <name evidence="3" type="ordered locus">Bcenmc03_6310</name>
</gene>
<dbReference type="Pfam" id="PF00107">
    <property type="entry name" value="ADH_zinc_N"/>
    <property type="match status" value="1"/>
</dbReference>
<sequence>MNPNERKTDMLSVICESPGVLRVQQRELPVRGSGEVLLRVQRVGICGTDLHIFTGNQPYLDYPRVMGHELSAVVVEAEPESGLGAGDAVYVMPYLSCGHCVACRHGNTNCCVNIKVLGVHRDGALAEYLSVPAQFVHKADGISLDQAAMLEFLAIGAHAVRRADVRAGQRALIVGAGPIGMAAMIFAKLRGADVTCLDTRADRLAFCRQHLAVDAAVEVGEGDTERLASLTNGEYFDAVFDATGNLDAMNRGFEFVAHGGKYTLISIVRGHVAFSDPEFHKRETTLLASRNATAEDFATVLDAMRAGRIPDRALNTHRMRLEEVPDALPRLLDAGQTVVKALVEC</sequence>
<evidence type="ECO:0000313" key="3">
    <source>
        <dbReference type="EMBL" id="ACA95426.1"/>
    </source>
</evidence>
<dbReference type="InterPro" id="IPR013149">
    <property type="entry name" value="ADH-like_C"/>
</dbReference>
<dbReference type="Gene3D" id="3.40.50.720">
    <property type="entry name" value="NAD(P)-binding Rossmann-like Domain"/>
    <property type="match status" value="1"/>
</dbReference>
<dbReference type="SUPFAM" id="SSF51735">
    <property type="entry name" value="NAD(P)-binding Rossmann-fold domains"/>
    <property type="match status" value="1"/>
</dbReference>
<evidence type="ECO:0000259" key="2">
    <source>
        <dbReference type="SMART" id="SM00829"/>
    </source>
</evidence>
<protein>
    <submittedName>
        <fullName evidence="3">Alcohol dehydrogenase GroES domain protein</fullName>
    </submittedName>
</protein>
<reference evidence="4" key="1">
    <citation type="submission" date="2008-02" db="EMBL/GenBank/DDBJ databases">
        <title>Complete sequence of chromosome 3 of Burkholderia cenocepacia MC0-3.</title>
        <authorList>
            <person name="Copeland A."/>
            <person name="Lucas S."/>
            <person name="Lapidus A."/>
            <person name="Barry K."/>
            <person name="Bruce D."/>
            <person name="Goodwin L."/>
            <person name="Glavina del Rio T."/>
            <person name="Dalin E."/>
            <person name="Tice H."/>
            <person name="Pitluck S."/>
            <person name="Chain P."/>
            <person name="Malfatti S."/>
            <person name="Shin M."/>
            <person name="Vergez L."/>
            <person name="Schmutz J."/>
            <person name="Larimer F."/>
            <person name="Land M."/>
            <person name="Hauser L."/>
            <person name="Kyrpides N."/>
            <person name="Mikhailova N."/>
            <person name="Tiedje J."/>
            <person name="Richardson P."/>
        </authorList>
    </citation>
    <scope>NUCLEOTIDE SEQUENCE [LARGE SCALE GENOMIC DNA]</scope>
    <source>
        <strain evidence="4">MC0-3</strain>
    </source>
</reference>
<dbReference type="InterPro" id="IPR013154">
    <property type="entry name" value="ADH-like_N"/>
</dbReference>
<dbReference type="Proteomes" id="UP000002169">
    <property type="component" value="Chromosome 3"/>
</dbReference>
<dbReference type="InterPro" id="IPR011032">
    <property type="entry name" value="GroES-like_sf"/>
</dbReference>
<proteinExistence type="predicted"/>
<evidence type="ECO:0000313" key="4">
    <source>
        <dbReference type="Proteomes" id="UP000002169"/>
    </source>
</evidence>
<organism evidence="3 4">
    <name type="scientific">Burkholderia orbicola (strain MC0-3)</name>
    <dbReference type="NCBI Taxonomy" id="406425"/>
    <lineage>
        <taxon>Bacteria</taxon>
        <taxon>Pseudomonadati</taxon>
        <taxon>Pseudomonadota</taxon>
        <taxon>Betaproteobacteria</taxon>
        <taxon>Burkholderiales</taxon>
        <taxon>Burkholderiaceae</taxon>
        <taxon>Burkholderia</taxon>
        <taxon>Burkholderia cepacia complex</taxon>
        <taxon>Burkholderia orbicola</taxon>
    </lineage>
</organism>
<dbReference type="SUPFAM" id="SSF50129">
    <property type="entry name" value="GroES-like"/>
    <property type="match status" value="1"/>
</dbReference>
<dbReference type="GO" id="GO:0016491">
    <property type="term" value="F:oxidoreductase activity"/>
    <property type="evidence" value="ECO:0007669"/>
    <property type="project" value="UniProtKB-KW"/>
</dbReference>
<dbReference type="SMART" id="SM00829">
    <property type="entry name" value="PKS_ER"/>
    <property type="match status" value="1"/>
</dbReference>
<dbReference type="Pfam" id="PF08240">
    <property type="entry name" value="ADH_N"/>
    <property type="match status" value="1"/>
</dbReference>
<name>B1KB29_BURO0</name>